<dbReference type="InterPro" id="IPR037523">
    <property type="entry name" value="VOC_core"/>
</dbReference>
<gene>
    <name evidence="2" type="ORF">TAO_1739</name>
</gene>
<sequence>MMKVIDLNHYTLRATREILEELCLFYCEIIRLKIGSRPPIGGNGYWLYAGNDPILHLIECSPDEPRSTIAKNTFDHVAFTCQDPAAYELHIRKRGIIYKVRTVPQTNQFQIFFKDPAGNGVELNFASKET</sequence>
<organism evidence="2 3">
    <name type="scientific">Candidatus Nitrosoglobus terrae</name>
    <dbReference type="NCBI Taxonomy" id="1630141"/>
    <lineage>
        <taxon>Bacteria</taxon>
        <taxon>Pseudomonadati</taxon>
        <taxon>Pseudomonadota</taxon>
        <taxon>Gammaproteobacteria</taxon>
        <taxon>Chromatiales</taxon>
        <taxon>Chromatiaceae</taxon>
        <taxon>Candidatus Nitrosoglobus</taxon>
    </lineage>
</organism>
<dbReference type="InterPro" id="IPR029068">
    <property type="entry name" value="Glyas_Bleomycin-R_OHBP_Dase"/>
</dbReference>
<accession>A0A1Q2SPV2</accession>
<evidence type="ECO:0000313" key="3">
    <source>
        <dbReference type="Proteomes" id="UP000243679"/>
    </source>
</evidence>
<dbReference type="Pfam" id="PF00903">
    <property type="entry name" value="Glyoxalase"/>
    <property type="match status" value="1"/>
</dbReference>
<evidence type="ECO:0000259" key="1">
    <source>
        <dbReference type="PROSITE" id="PS51819"/>
    </source>
</evidence>
<dbReference type="InterPro" id="IPR004360">
    <property type="entry name" value="Glyas_Fos-R_dOase_dom"/>
</dbReference>
<proteinExistence type="predicted"/>
<dbReference type="AlphaFoldDB" id="A0A1Q2SPV2"/>
<dbReference type="PROSITE" id="PS51819">
    <property type="entry name" value="VOC"/>
    <property type="match status" value="1"/>
</dbReference>
<keyword evidence="2" id="KW-0223">Dioxygenase</keyword>
<reference evidence="2 3" key="1">
    <citation type="journal article" date="2017" name="ISME J.">
        <title>An acid-tolerant ammonia-oxidizing ?-proteobacterium from soil.</title>
        <authorList>
            <person name="Hayatsu M."/>
            <person name="Tago K."/>
            <person name="Uchiyama I."/>
            <person name="Toyoda A."/>
            <person name="Wang Y."/>
            <person name="Shimomura Y."/>
            <person name="Okubo T."/>
            <person name="Kurisu F."/>
            <person name="Hirono Y."/>
            <person name="Nonaka K."/>
            <person name="Akiyama H."/>
            <person name="Itoh T."/>
            <person name="Takami H."/>
        </authorList>
    </citation>
    <scope>NUCLEOTIDE SEQUENCE [LARGE SCALE GENOMIC DNA]</scope>
    <source>
        <strain evidence="2 3">TAO100</strain>
    </source>
</reference>
<dbReference type="RefSeq" id="WP_197702538.1">
    <property type="nucleotide sequence ID" value="NZ_AP014836.1"/>
</dbReference>
<dbReference type="Gene3D" id="3.10.180.10">
    <property type="entry name" value="2,3-Dihydroxybiphenyl 1,2-Dioxygenase, domain 1"/>
    <property type="match status" value="1"/>
</dbReference>
<protein>
    <submittedName>
        <fullName evidence="2">Glyoxalase/Bleomycin resistance /Dioxygenase superfamily protein</fullName>
    </submittedName>
</protein>
<keyword evidence="2" id="KW-0560">Oxidoreductase</keyword>
<dbReference type="Proteomes" id="UP000243679">
    <property type="component" value="Chromosome"/>
</dbReference>
<name>A0A1Q2SPV2_9GAMM</name>
<keyword evidence="3" id="KW-1185">Reference proteome</keyword>
<feature type="domain" description="VOC" evidence="1">
    <location>
        <begin position="6"/>
        <end position="126"/>
    </location>
</feature>
<dbReference type="GO" id="GO:0051213">
    <property type="term" value="F:dioxygenase activity"/>
    <property type="evidence" value="ECO:0007669"/>
    <property type="project" value="UniProtKB-KW"/>
</dbReference>
<evidence type="ECO:0000313" key="2">
    <source>
        <dbReference type="EMBL" id="BAW81109.1"/>
    </source>
</evidence>
<dbReference type="KEGG" id="ntt:TAO_1739"/>
<dbReference type="EMBL" id="AP014836">
    <property type="protein sequence ID" value="BAW81109.1"/>
    <property type="molecule type" value="Genomic_DNA"/>
</dbReference>
<dbReference type="SUPFAM" id="SSF54593">
    <property type="entry name" value="Glyoxalase/Bleomycin resistance protein/Dihydroxybiphenyl dioxygenase"/>
    <property type="match status" value="1"/>
</dbReference>